<dbReference type="Proteomes" id="UP000011115">
    <property type="component" value="Unassembled WGS sequence"/>
</dbReference>
<feature type="chain" id="PRO_5004011220" description="Secreted protein" evidence="1">
    <location>
        <begin position="28"/>
        <end position="94"/>
    </location>
</feature>
<reference evidence="2" key="2">
    <citation type="submission" date="2015-06" db="UniProtKB">
        <authorList>
            <consortium name="EnsemblPlants"/>
        </authorList>
    </citation>
    <scope>IDENTIFICATION</scope>
    <source>
        <strain evidence="2">DM1-3 516 R44</strain>
    </source>
</reference>
<evidence type="ECO:0000313" key="3">
    <source>
        <dbReference type="Proteomes" id="UP000011115"/>
    </source>
</evidence>
<organism evidence="2 3">
    <name type="scientific">Solanum tuberosum</name>
    <name type="common">Potato</name>
    <dbReference type="NCBI Taxonomy" id="4113"/>
    <lineage>
        <taxon>Eukaryota</taxon>
        <taxon>Viridiplantae</taxon>
        <taxon>Streptophyta</taxon>
        <taxon>Embryophyta</taxon>
        <taxon>Tracheophyta</taxon>
        <taxon>Spermatophyta</taxon>
        <taxon>Magnoliopsida</taxon>
        <taxon>eudicotyledons</taxon>
        <taxon>Gunneridae</taxon>
        <taxon>Pentapetalae</taxon>
        <taxon>asterids</taxon>
        <taxon>lamiids</taxon>
        <taxon>Solanales</taxon>
        <taxon>Solanaceae</taxon>
        <taxon>Solanoideae</taxon>
        <taxon>Solaneae</taxon>
        <taxon>Solanum</taxon>
    </lineage>
</organism>
<evidence type="ECO:0008006" key="4">
    <source>
        <dbReference type="Google" id="ProtNLM"/>
    </source>
</evidence>
<keyword evidence="1" id="KW-0732">Signal</keyword>
<accession>M1AJU2</accession>
<dbReference type="EnsemblPlants" id="PGSC0003DMT400024292">
    <property type="protein sequence ID" value="PGSC0003DMT400024292"/>
    <property type="gene ID" value="PGSC0003DMG402009389"/>
</dbReference>
<evidence type="ECO:0000313" key="2">
    <source>
        <dbReference type="EnsemblPlants" id="PGSC0003DMT400024292"/>
    </source>
</evidence>
<protein>
    <recommendedName>
        <fullName evidence="4">Secreted protein</fullName>
    </recommendedName>
</protein>
<name>M1AJU2_SOLTU</name>
<feature type="signal peptide" evidence="1">
    <location>
        <begin position="1"/>
        <end position="27"/>
    </location>
</feature>
<keyword evidence="3" id="KW-1185">Reference proteome</keyword>
<dbReference type="HOGENOM" id="CLU_2390313_0_0_1"/>
<dbReference type="PaxDb" id="4113-PGSC0003DMT400024292"/>
<reference evidence="3" key="1">
    <citation type="journal article" date="2011" name="Nature">
        <title>Genome sequence and analysis of the tuber crop potato.</title>
        <authorList>
            <consortium name="The Potato Genome Sequencing Consortium"/>
        </authorList>
    </citation>
    <scope>NUCLEOTIDE SEQUENCE [LARGE SCALE GENOMIC DNA]</scope>
    <source>
        <strain evidence="3">cv. DM1-3 516 R44</strain>
    </source>
</reference>
<sequence>MIDKQTRRIIVMIFLRLWLLRCWRGRGTNIKYLELLSSQQNCLTLHTTYSGNETKILESSENKLTCKQQIDRHQDIHPPPENRTAATQIFRGWT</sequence>
<dbReference type="InParanoid" id="M1AJU2"/>
<evidence type="ECO:0000256" key="1">
    <source>
        <dbReference type="SAM" id="SignalP"/>
    </source>
</evidence>
<dbReference type="AlphaFoldDB" id="M1AJU2"/>
<proteinExistence type="predicted"/>
<dbReference type="Gramene" id="PGSC0003DMT400024292">
    <property type="protein sequence ID" value="PGSC0003DMT400024292"/>
    <property type="gene ID" value="PGSC0003DMG402009389"/>
</dbReference>